<dbReference type="InterPro" id="IPR009057">
    <property type="entry name" value="Homeodomain-like_sf"/>
</dbReference>
<evidence type="ECO:0000256" key="8">
    <source>
        <dbReference type="PROSITE-ProRule" id="PRU00335"/>
    </source>
</evidence>
<dbReference type="Pfam" id="PF13977">
    <property type="entry name" value="TetR_C_6"/>
    <property type="match status" value="1"/>
</dbReference>
<comment type="pathway">
    <text evidence="1 7">Amine and polyamine biosynthesis; betaine biosynthesis via choline pathway [regulation].</text>
</comment>
<dbReference type="NCBIfam" id="TIGR03384">
    <property type="entry name" value="betaine_BetI"/>
    <property type="match status" value="1"/>
</dbReference>
<dbReference type="PANTHER" id="PTHR30055">
    <property type="entry name" value="HTH-TYPE TRANSCRIPTIONAL REGULATOR RUTR"/>
    <property type="match status" value="1"/>
</dbReference>
<dbReference type="Pfam" id="PF00440">
    <property type="entry name" value="TetR_N"/>
    <property type="match status" value="1"/>
</dbReference>
<comment type="function">
    <text evidence="6">Repressor involved in the biosynthesis of the osmoprotectant glycine betaine. It represses transcription of the choline transporter BetT and the genes of BetAB involved in the synthesis of glycine betaine.</text>
</comment>
<dbReference type="PROSITE" id="PS50977">
    <property type="entry name" value="HTH_TETR_2"/>
    <property type="match status" value="1"/>
</dbReference>
<dbReference type="GO" id="GO:0045892">
    <property type="term" value="P:negative regulation of DNA-templated transcription"/>
    <property type="evidence" value="ECO:0007669"/>
    <property type="project" value="UniProtKB-UniRule"/>
</dbReference>
<evidence type="ECO:0000256" key="6">
    <source>
        <dbReference type="ARBA" id="ARBA00024936"/>
    </source>
</evidence>
<dbReference type="InterPro" id="IPR036271">
    <property type="entry name" value="Tet_transcr_reg_TetR-rel_C_sf"/>
</dbReference>
<dbReference type="UniPathway" id="UPA00529"/>
<dbReference type="Proteomes" id="UP000094009">
    <property type="component" value="Unassembled WGS sequence"/>
</dbReference>
<evidence type="ECO:0000313" key="10">
    <source>
        <dbReference type="EMBL" id="OAZ08401.1"/>
    </source>
</evidence>
<gene>
    <name evidence="7" type="primary">betI</name>
    <name evidence="10" type="ORF">TH4_17290</name>
</gene>
<reference evidence="10 11" key="1">
    <citation type="submission" date="2014-07" db="EMBL/GenBank/DDBJ databases">
        <title>Draft genome sequence of Thalassospira tepidiphila 1-1B.</title>
        <authorList>
            <person name="Lai Q."/>
            <person name="Shao Z."/>
        </authorList>
    </citation>
    <scope>NUCLEOTIDE SEQUENCE [LARGE SCALE GENOMIC DNA]</scope>
    <source>
        <strain evidence="10 11">MCCC 1A03514</strain>
    </source>
</reference>
<feature type="DNA-binding region" description="H-T-H motif" evidence="7 8">
    <location>
        <begin position="31"/>
        <end position="50"/>
    </location>
</feature>
<dbReference type="AlphaFoldDB" id="A0A853KWR5"/>
<evidence type="ECO:0000256" key="1">
    <source>
        <dbReference type="ARBA" id="ARBA00004719"/>
    </source>
</evidence>
<evidence type="ECO:0000256" key="4">
    <source>
        <dbReference type="ARBA" id="ARBA00023125"/>
    </source>
</evidence>
<evidence type="ECO:0000259" key="9">
    <source>
        <dbReference type="PROSITE" id="PS50977"/>
    </source>
</evidence>
<dbReference type="GO" id="GO:0000976">
    <property type="term" value="F:transcription cis-regulatory region binding"/>
    <property type="evidence" value="ECO:0007669"/>
    <property type="project" value="TreeGrafter"/>
</dbReference>
<dbReference type="PRINTS" id="PR00455">
    <property type="entry name" value="HTHTETR"/>
</dbReference>
<dbReference type="SUPFAM" id="SSF46689">
    <property type="entry name" value="Homeodomain-like"/>
    <property type="match status" value="1"/>
</dbReference>
<evidence type="ECO:0000313" key="11">
    <source>
        <dbReference type="Proteomes" id="UP000094009"/>
    </source>
</evidence>
<dbReference type="InterPro" id="IPR050109">
    <property type="entry name" value="HTH-type_TetR-like_transc_reg"/>
</dbReference>
<comment type="caution">
    <text evidence="10">The sequence shown here is derived from an EMBL/GenBank/DDBJ whole genome shotgun (WGS) entry which is preliminary data.</text>
</comment>
<sequence>MPKVGMQPVRRRQLIDATIETIHQHGFADTTIARISKAAGMSSGIISHYFGGKNALLQETMRSLMKDLRNDYMVRLATAKTPMDRLEAIINTNFNEEQFTPQVTVAWLSFWAQVPFSDQLRRLNNIYFQRLASNLRHELRQLTTEECADEISSAIAAMVDGIWVRTGLSRGQADIAGARKMVLGTLRLYLANSPSPAKCPKKHAKK</sequence>
<keyword evidence="3 7" id="KW-0805">Transcription regulation</keyword>
<name>A0A853KWR5_9PROT</name>
<dbReference type="RefSeq" id="WP_008891857.1">
    <property type="nucleotide sequence ID" value="NZ_JPVZ01000009.1"/>
</dbReference>
<dbReference type="PANTHER" id="PTHR30055:SF234">
    <property type="entry name" value="HTH-TYPE TRANSCRIPTIONAL REGULATOR BETI"/>
    <property type="match status" value="1"/>
</dbReference>
<dbReference type="SUPFAM" id="SSF48498">
    <property type="entry name" value="Tetracyclin repressor-like, C-terminal domain"/>
    <property type="match status" value="1"/>
</dbReference>
<dbReference type="HAMAP" id="MF_00768">
    <property type="entry name" value="HTH_type_BetI"/>
    <property type="match status" value="1"/>
</dbReference>
<dbReference type="InterPro" id="IPR039538">
    <property type="entry name" value="BetI_C"/>
</dbReference>
<evidence type="ECO:0000256" key="5">
    <source>
        <dbReference type="ARBA" id="ARBA00023163"/>
    </source>
</evidence>
<dbReference type="InterPro" id="IPR001647">
    <property type="entry name" value="HTH_TetR"/>
</dbReference>
<dbReference type="NCBIfam" id="NF001978">
    <property type="entry name" value="PRK00767.1"/>
    <property type="match status" value="1"/>
</dbReference>
<keyword evidence="4 7" id="KW-0238">DNA-binding</keyword>
<feature type="domain" description="HTH tetR-type" evidence="9">
    <location>
        <begin position="8"/>
        <end position="68"/>
    </location>
</feature>
<keyword evidence="5 7" id="KW-0804">Transcription</keyword>
<dbReference type="GO" id="GO:0019285">
    <property type="term" value="P:glycine betaine biosynthetic process from choline"/>
    <property type="evidence" value="ECO:0007669"/>
    <property type="project" value="UniProtKB-UniRule"/>
</dbReference>
<comment type="function">
    <text evidence="7">Repressor involved in choline regulation of the bet genes.</text>
</comment>
<evidence type="ECO:0000256" key="3">
    <source>
        <dbReference type="ARBA" id="ARBA00023015"/>
    </source>
</evidence>
<dbReference type="GO" id="GO:0003700">
    <property type="term" value="F:DNA-binding transcription factor activity"/>
    <property type="evidence" value="ECO:0007669"/>
    <property type="project" value="UniProtKB-UniRule"/>
</dbReference>
<dbReference type="InterPro" id="IPR017757">
    <property type="entry name" value="Tscrpt_rep_BetI"/>
</dbReference>
<accession>A0A853KWR5</accession>
<proteinExistence type="inferred from homology"/>
<evidence type="ECO:0000256" key="2">
    <source>
        <dbReference type="ARBA" id="ARBA00022491"/>
    </source>
</evidence>
<keyword evidence="2 7" id="KW-0678">Repressor</keyword>
<dbReference type="Gene3D" id="1.10.357.10">
    <property type="entry name" value="Tetracycline Repressor, domain 2"/>
    <property type="match status" value="1"/>
</dbReference>
<protein>
    <recommendedName>
        <fullName evidence="7">HTH-type transcriptional regulator BetI</fullName>
    </recommendedName>
</protein>
<dbReference type="EMBL" id="JPVZ01000009">
    <property type="protein sequence ID" value="OAZ08401.1"/>
    <property type="molecule type" value="Genomic_DNA"/>
</dbReference>
<evidence type="ECO:0000256" key="7">
    <source>
        <dbReference type="HAMAP-Rule" id="MF_00768"/>
    </source>
</evidence>
<organism evidence="10 11">
    <name type="scientific">Thalassospira tepidiphila MCCC 1A03514</name>
    <dbReference type="NCBI Taxonomy" id="1177930"/>
    <lineage>
        <taxon>Bacteria</taxon>
        <taxon>Pseudomonadati</taxon>
        <taxon>Pseudomonadota</taxon>
        <taxon>Alphaproteobacteria</taxon>
        <taxon>Rhodospirillales</taxon>
        <taxon>Thalassospiraceae</taxon>
        <taxon>Thalassospira</taxon>
    </lineage>
</organism>